<gene>
    <name evidence="2" type="ORF">E6K72_10330</name>
</gene>
<dbReference type="InterPro" id="IPR036866">
    <property type="entry name" value="RibonucZ/Hydroxyglut_hydro"/>
</dbReference>
<protein>
    <submittedName>
        <fullName evidence="2">MBL fold metallo-hydrolase</fullName>
    </submittedName>
</protein>
<dbReference type="AlphaFoldDB" id="A0A538SJN1"/>
<sequence length="299" mass="32752">MPPSPTPARATLVTSIASAWTDLGGGIRVRQSVAYAMNSVLLLHPEHAIVVDPGVLPSELDDLKHAVDEIHPAQVTLFLTHAHWDHVLGRPWWPKARIVAHDRFGAEVRRGRERTLSEAARVAAAHGEEWSAGFEPFVPHEPMSGMRFAKLGPWRVVWRDAFGHCDSQLNLHLPESRTLIAGDMLSDIEIPWLNRPPAAYRATLDALVPLAANGAIETLIPGHGAIARGAEAVRKRIGRDLEYLDALESGVADARREGLSLEQAQEKLGVVSLPVSDLGLMASVQRENVRLAWEAMTKN</sequence>
<evidence type="ECO:0000313" key="3">
    <source>
        <dbReference type="Proteomes" id="UP000317716"/>
    </source>
</evidence>
<dbReference type="SMART" id="SM00849">
    <property type="entry name" value="Lactamase_B"/>
    <property type="match status" value="1"/>
</dbReference>
<keyword evidence="2" id="KW-0378">Hydrolase</keyword>
<name>A0A538SJN1_UNCEI</name>
<dbReference type="SUPFAM" id="SSF56281">
    <property type="entry name" value="Metallo-hydrolase/oxidoreductase"/>
    <property type="match status" value="1"/>
</dbReference>
<accession>A0A538SJN1</accession>
<comment type="caution">
    <text evidence="2">The sequence shown here is derived from an EMBL/GenBank/DDBJ whole genome shotgun (WGS) entry which is preliminary data.</text>
</comment>
<dbReference type="EMBL" id="VBOS01000369">
    <property type="protein sequence ID" value="TMQ51571.1"/>
    <property type="molecule type" value="Genomic_DNA"/>
</dbReference>
<organism evidence="2 3">
    <name type="scientific">Eiseniibacteriota bacterium</name>
    <dbReference type="NCBI Taxonomy" id="2212470"/>
    <lineage>
        <taxon>Bacteria</taxon>
        <taxon>Candidatus Eiseniibacteriota</taxon>
    </lineage>
</organism>
<proteinExistence type="predicted"/>
<evidence type="ECO:0000313" key="2">
    <source>
        <dbReference type="EMBL" id="TMQ51571.1"/>
    </source>
</evidence>
<dbReference type="Pfam" id="PF00753">
    <property type="entry name" value="Lactamase_B"/>
    <property type="match status" value="1"/>
</dbReference>
<dbReference type="GO" id="GO:0016787">
    <property type="term" value="F:hydrolase activity"/>
    <property type="evidence" value="ECO:0007669"/>
    <property type="project" value="UniProtKB-KW"/>
</dbReference>
<dbReference type="InterPro" id="IPR001279">
    <property type="entry name" value="Metallo-B-lactamas"/>
</dbReference>
<feature type="domain" description="Metallo-beta-lactamase" evidence="1">
    <location>
        <begin position="36"/>
        <end position="223"/>
    </location>
</feature>
<dbReference type="Proteomes" id="UP000317716">
    <property type="component" value="Unassembled WGS sequence"/>
</dbReference>
<dbReference type="Gene3D" id="3.60.15.10">
    <property type="entry name" value="Ribonuclease Z/Hydroxyacylglutathione hydrolase-like"/>
    <property type="match status" value="1"/>
</dbReference>
<evidence type="ECO:0000259" key="1">
    <source>
        <dbReference type="SMART" id="SM00849"/>
    </source>
</evidence>
<reference evidence="2 3" key="1">
    <citation type="journal article" date="2019" name="Nat. Microbiol.">
        <title>Mediterranean grassland soil C-N compound turnover is dependent on rainfall and depth, and is mediated by genomically divergent microorganisms.</title>
        <authorList>
            <person name="Diamond S."/>
            <person name="Andeer P.F."/>
            <person name="Li Z."/>
            <person name="Crits-Christoph A."/>
            <person name="Burstein D."/>
            <person name="Anantharaman K."/>
            <person name="Lane K.R."/>
            <person name="Thomas B.C."/>
            <person name="Pan C."/>
            <person name="Northen T.R."/>
            <person name="Banfield J.F."/>
        </authorList>
    </citation>
    <scope>NUCLEOTIDE SEQUENCE [LARGE SCALE GENOMIC DNA]</scope>
    <source>
        <strain evidence="2">WS_2</strain>
    </source>
</reference>
<dbReference type="InterPro" id="IPR050855">
    <property type="entry name" value="NDM-1-like"/>
</dbReference>
<dbReference type="PANTHER" id="PTHR42951">
    <property type="entry name" value="METALLO-BETA-LACTAMASE DOMAIN-CONTAINING"/>
    <property type="match status" value="1"/>
</dbReference>